<evidence type="ECO:0000256" key="1">
    <source>
        <dbReference type="SAM" id="Phobius"/>
    </source>
</evidence>
<dbReference type="RefSeq" id="WP_125090711.1">
    <property type="nucleotide sequence ID" value="NZ_RSAA01000014.1"/>
</dbReference>
<sequence>MDFQKSRMNTVVALIVIALGALGTVMLVGGLTGGSGVRIHGVFFLAPVAAVGGVVVLVKSLRAMQVRIDERGILVDHPARRVKVALGWQNVAGATVRQLSKPGEPRRSATWLVVWTHGGLNPGVPHDWGFQHDGSTGYRLLDVDDVRESADQLTEAMRRYAAPVLR</sequence>
<comment type="caution">
    <text evidence="2">The sequence shown here is derived from an EMBL/GenBank/DDBJ whole genome shotgun (WGS) entry which is preliminary data.</text>
</comment>
<name>A0A3R8P402_9PSEU</name>
<reference evidence="2 3" key="1">
    <citation type="submission" date="2018-11" db="EMBL/GenBank/DDBJ databases">
        <title>Saccharopolyspora rhizosphaerae sp. nov., an actinomycete isolated from rhizosphere soil in Thailand.</title>
        <authorList>
            <person name="Intra B."/>
            <person name="Euanorasetr J."/>
            <person name="Take A."/>
            <person name="Inahashi Y."/>
            <person name="Mori M."/>
            <person name="Panbangred W."/>
            <person name="Matsumoto A."/>
        </authorList>
    </citation>
    <scope>NUCLEOTIDE SEQUENCE [LARGE SCALE GENOMIC DNA]</scope>
    <source>
        <strain evidence="2 3">H219</strain>
    </source>
</reference>
<keyword evidence="1" id="KW-1133">Transmembrane helix</keyword>
<keyword evidence="1" id="KW-0812">Transmembrane</keyword>
<dbReference type="OrthoDB" id="3687934at2"/>
<keyword evidence="1" id="KW-0472">Membrane</keyword>
<feature type="transmembrane region" description="Helical" evidence="1">
    <location>
        <begin position="12"/>
        <end position="31"/>
    </location>
</feature>
<feature type="transmembrane region" description="Helical" evidence="1">
    <location>
        <begin position="37"/>
        <end position="58"/>
    </location>
</feature>
<dbReference type="EMBL" id="RSAA01000014">
    <property type="protein sequence ID" value="RRO16021.1"/>
    <property type="molecule type" value="Genomic_DNA"/>
</dbReference>
<gene>
    <name evidence="2" type="ORF">EIL87_13155</name>
</gene>
<protein>
    <recommendedName>
        <fullName evidence="4">PH domain-containing protein</fullName>
    </recommendedName>
</protein>
<keyword evidence="3" id="KW-1185">Reference proteome</keyword>
<proteinExistence type="predicted"/>
<organism evidence="2 3">
    <name type="scientific">Saccharopolyspora rhizosphaerae</name>
    <dbReference type="NCBI Taxonomy" id="2492662"/>
    <lineage>
        <taxon>Bacteria</taxon>
        <taxon>Bacillati</taxon>
        <taxon>Actinomycetota</taxon>
        <taxon>Actinomycetes</taxon>
        <taxon>Pseudonocardiales</taxon>
        <taxon>Pseudonocardiaceae</taxon>
        <taxon>Saccharopolyspora</taxon>
    </lineage>
</organism>
<dbReference type="Proteomes" id="UP000274515">
    <property type="component" value="Unassembled WGS sequence"/>
</dbReference>
<evidence type="ECO:0000313" key="2">
    <source>
        <dbReference type="EMBL" id="RRO16021.1"/>
    </source>
</evidence>
<accession>A0A3R8P402</accession>
<evidence type="ECO:0008006" key="4">
    <source>
        <dbReference type="Google" id="ProtNLM"/>
    </source>
</evidence>
<evidence type="ECO:0000313" key="3">
    <source>
        <dbReference type="Proteomes" id="UP000274515"/>
    </source>
</evidence>
<dbReference type="AlphaFoldDB" id="A0A3R8P402"/>